<gene>
    <name evidence="1" type="ORF">J0I24_16345</name>
</gene>
<reference evidence="1" key="1">
    <citation type="submission" date="2021-02" db="EMBL/GenBank/DDBJ databases">
        <title>Thiocyanate and organic carbon inputs drive convergent selection for specific autotrophic Afipia and Thiobacillus strains within complex microbiomes.</title>
        <authorList>
            <person name="Huddy R.J."/>
            <person name="Sachdeva R."/>
            <person name="Kadzinga F."/>
            <person name="Kantor R.S."/>
            <person name="Harrison S.T.L."/>
            <person name="Banfield J.F."/>
        </authorList>
    </citation>
    <scope>NUCLEOTIDE SEQUENCE</scope>
    <source>
        <strain evidence="1">SCN18_13_7_16_R3_B_64_19</strain>
    </source>
</reference>
<dbReference type="EMBL" id="JAFKMR010000048">
    <property type="protein sequence ID" value="MBN8745839.1"/>
    <property type="molecule type" value="Genomic_DNA"/>
</dbReference>
<comment type="caution">
    <text evidence="1">The sequence shown here is derived from an EMBL/GenBank/DDBJ whole genome shotgun (WGS) entry which is preliminary data.</text>
</comment>
<proteinExistence type="predicted"/>
<evidence type="ECO:0000313" key="2">
    <source>
        <dbReference type="Proteomes" id="UP000664800"/>
    </source>
</evidence>
<evidence type="ECO:0000313" key="1">
    <source>
        <dbReference type="EMBL" id="MBN8745839.1"/>
    </source>
</evidence>
<dbReference type="Proteomes" id="UP000664800">
    <property type="component" value="Unassembled WGS sequence"/>
</dbReference>
<name>A0A8I1SYN2_THIA3</name>
<accession>A0A8I1SYN2</accession>
<protein>
    <submittedName>
        <fullName evidence="1">Uncharacterized protein</fullName>
    </submittedName>
</protein>
<sequence length="184" mass="20656">MKTFSARLTSEVKLTPEMAEKLATSIAADVRFLSPEHKVEIRAASPVPLQDRLAELQAFQGWMDQAHTVRNNPSVTRAQVLSQNYICFVYLPEACFRVLSKVCPSGSAAKKCAQFLSNNPVRAFRNAVAHSNWTYRADFGAIIYWARKGSDPDEALQKFEVEQNDLSFWQAVSRCVAYAAYSNL</sequence>
<organism evidence="1 2">
    <name type="scientific">Thiomonas arsenitoxydans (strain DSM 22701 / CIP 110005 / 3As)</name>
    <dbReference type="NCBI Taxonomy" id="426114"/>
    <lineage>
        <taxon>Bacteria</taxon>
        <taxon>Pseudomonadati</taxon>
        <taxon>Pseudomonadota</taxon>
        <taxon>Betaproteobacteria</taxon>
        <taxon>Burkholderiales</taxon>
        <taxon>Thiomonas</taxon>
    </lineage>
</organism>
<dbReference type="AlphaFoldDB" id="A0A8I1SYN2"/>